<dbReference type="RefSeq" id="XP_001033434.4">
    <property type="nucleotide sequence ID" value="XM_001033434.4"/>
</dbReference>
<dbReference type="KEGG" id="tet:TTHERM_00312530"/>
<dbReference type="Proteomes" id="UP000009168">
    <property type="component" value="Unassembled WGS sequence"/>
</dbReference>
<feature type="region of interest" description="Disordered" evidence="2">
    <location>
        <begin position="182"/>
        <end position="203"/>
    </location>
</feature>
<organism evidence="3 4">
    <name type="scientific">Tetrahymena thermophila (strain SB210)</name>
    <dbReference type="NCBI Taxonomy" id="312017"/>
    <lineage>
        <taxon>Eukaryota</taxon>
        <taxon>Sar</taxon>
        <taxon>Alveolata</taxon>
        <taxon>Ciliophora</taxon>
        <taxon>Intramacronucleata</taxon>
        <taxon>Oligohymenophorea</taxon>
        <taxon>Hymenostomatida</taxon>
        <taxon>Tetrahymenina</taxon>
        <taxon>Tetrahymenidae</taxon>
        <taxon>Tetrahymena</taxon>
    </lineage>
</organism>
<dbReference type="AlphaFoldDB" id="Q22KM8"/>
<evidence type="ECO:0000313" key="4">
    <source>
        <dbReference type="Proteomes" id="UP000009168"/>
    </source>
</evidence>
<evidence type="ECO:0000313" key="3">
    <source>
        <dbReference type="EMBL" id="EAR85771.4"/>
    </source>
</evidence>
<dbReference type="GeneID" id="7842993"/>
<reference evidence="4" key="1">
    <citation type="journal article" date="2006" name="PLoS Biol.">
        <title>Macronuclear genome sequence of the ciliate Tetrahymena thermophila, a model eukaryote.</title>
        <authorList>
            <person name="Eisen J.A."/>
            <person name="Coyne R.S."/>
            <person name="Wu M."/>
            <person name="Wu D."/>
            <person name="Thiagarajan M."/>
            <person name="Wortman J.R."/>
            <person name="Badger J.H."/>
            <person name="Ren Q."/>
            <person name="Amedeo P."/>
            <person name="Jones K.M."/>
            <person name="Tallon L.J."/>
            <person name="Delcher A.L."/>
            <person name="Salzberg S.L."/>
            <person name="Silva J.C."/>
            <person name="Haas B.J."/>
            <person name="Majoros W.H."/>
            <person name="Farzad M."/>
            <person name="Carlton J.M."/>
            <person name="Smith R.K. Jr."/>
            <person name="Garg J."/>
            <person name="Pearlman R.E."/>
            <person name="Karrer K.M."/>
            <person name="Sun L."/>
            <person name="Manning G."/>
            <person name="Elde N.C."/>
            <person name="Turkewitz A.P."/>
            <person name="Asai D.J."/>
            <person name="Wilkes D.E."/>
            <person name="Wang Y."/>
            <person name="Cai H."/>
            <person name="Collins K."/>
            <person name="Stewart B.A."/>
            <person name="Lee S.R."/>
            <person name="Wilamowska K."/>
            <person name="Weinberg Z."/>
            <person name="Ruzzo W.L."/>
            <person name="Wloga D."/>
            <person name="Gaertig J."/>
            <person name="Frankel J."/>
            <person name="Tsao C.-C."/>
            <person name="Gorovsky M.A."/>
            <person name="Keeling P.J."/>
            <person name="Waller R.F."/>
            <person name="Patron N.J."/>
            <person name="Cherry J.M."/>
            <person name="Stover N.A."/>
            <person name="Krieger C.J."/>
            <person name="del Toro C."/>
            <person name="Ryder H.F."/>
            <person name="Williamson S.C."/>
            <person name="Barbeau R.A."/>
            <person name="Hamilton E.P."/>
            <person name="Orias E."/>
        </authorList>
    </citation>
    <scope>NUCLEOTIDE SEQUENCE [LARGE SCALE GENOMIC DNA]</scope>
    <source>
        <strain evidence="4">SB210</strain>
    </source>
</reference>
<protein>
    <submittedName>
        <fullName evidence="3">Uncharacterized protein</fullName>
    </submittedName>
</protein>
<keyword evidence="4" id="KW-1185">Reference proteome</keyword>
<feature type="coiled-coil region" evidence="1">
    <location>
        <begin position="276"/>
        <end position="310"/>
    </location>
</feature>
<feature type="compositionally biased region" description="Low complexity" evidence="2">
    <location>
        <begin position="186"/>
        <end position="199"/>
    </location>
</feature>
<feature type="compositionally biased region" description="Basic and acidic residues" evidence="2">
    <location>
        <begin position="1"/>
        <end position="16"/>
    </location>
</feature>
<dbReference type="InParanoid" id="Q22KM8"/>
<evidence type="ECO:0000256" key="1">
    <source>
        <dbReference type="SAM" id="Coils"/>
    </source>
</evidence>
<proteinExistence type="predicted"/>
<keyword evidence="1" id="KW-0175">Coiled coil</keyword>
<dbReference type="EMBL" id="GG662498">
    <property type="protein sequence ID" value="EAR85771.4"/>
    <property type="molecule type" value="Genomic_DNA"/>
</dbReference>
<dbReference type="HOGENOM" id="CLU_916690_0_0_1"/>
<feature type="region of interest" description="Disordered" evidence="2">
    <location>
        <begin position="1"/>
        <end position="29"/>
    </location>
</feature>
<sequence length="375" mass="45123">MHSSKHDTSQLFREDQEQPYYSESDGDELNKQVQLQQQDEVLNSSEQSKLKSITVYLGNRYGQDLNAKILWIKNKFGDFNIQKRYFENLDEFFNNLAFQSQLKSFISKMSKEKSETRQFYEKVFLQYIENCNHLSAKEKENIKQDTNEKYHHFKYDKEDFKQQLKEKYEKLYQLAKKSFKEKRQLKQGTQKQQPTQGNQSKNMNFNHSYIHINNSNQKNMNQNLSEYDYQQKKIKLDEKIQSNNNTQQMKERNTSTDLMQKTTEKQQIIVLKSEQIKKLETKLQSMTALRKKLQNEYNKIKKQCIELCESFKSLDTENLENLRVTQLSFDNALHQYQQKYKQPLNFQKPPSYQNNQIAYQQQYPILKNQQAFKPI</sequence>
<name>Q22KM8_TETTS</name>
<gene>
    <name evidence="3" type="ORF">TTHERM_00312530</name>
</gene>
<evidence type="ECO:0000256" key="2">
    <source>
        <dbReference type="SAM" id="MobiDB-lite"/>
    </source>
</evidence>
<accession>Q22KM8</accession>